<reference evidence="3 4" key="1">
    <citation type="journal article" date="2013" name="Nat. Biotechnol.">
        <title>Genome sequences of rare, uncultured bacteria obtained by differential coverage binning of multiple metagenomes.</title>
        <authorList>
            <person name="Albertsen M."/>
            <person name="Hugenholtz P."/>
            <person name="Skarshewski A."/>
            <person name="Nielsen K.L."/>
            <person name="Tyson G.W."/>
            <person name="Nielsen P.H."/>
        </authorList>
    </citation>
    <scope>NUCLEOTIDE SEQUENCE [LARGE SCALE GENOMIC DNA]</scope>
    <source>
        <strain evidence="3">TM71</strain>
    </source>
</reference>
<dbReference type="GO" id="GO:0018169">
    <property type="term" value="F:ribosomal S6-glutamic acid ligase activity"/>
    <property type="evidence" value="ECO:0007669"/>
    <property type="project" value="TreeGrafter"/>
</dbReference>
<dbReference type="PANTHER" id="PTHR21621">
    <property type="entry name" value="RIBOSOMAL PROTEIN S6 MODIFICATION PROTEIN"/>
    <property type="match status" value="1"/>
</dbReference>
<dbReference type="STRING" id="1332188.L336_0346"/>
<dbReference type="GO" id="GO:0046872">
    <property type="term" value="F:metal ion binding"/>
    <property type="evidence" value="ECO:0007669"/>
    <property type="project" value="InterPro"/>
</dbReference>
<dbReference type="GO" id="GO:0004363">
    <property type="term" value="F:glutathione synthase activity"/>
    <property type="evidence" value="ECO:0007669"/>
    <property type="project" value="InterPro"/>
</dbReference>
<evidence type="ECO:0000259" key="2">
    <source>
        <dbReference type="PROSITE" id="PS50975"/>
    </source>
</evidence>
<dbReference type="InterPro" id="IPR011761">
    <property type="entry name" value="ATP-grasp"/>
</dbReference>
<protein>
    <recommendedName>
        <fullName evidence="2">ATP-grasp domain-containing protein</fullName>
    </recommendedName>
</protein>
<evidence type="ECO:0000256" key="1">
    <source>
        <dbReference type="PROSITE-ProRule" id="PRU00409"/>
    </source>
</evidence>
<name>R4PMD5_9BACT</name>
<dbReference type="Proteomes" id="UP000013893">
    <property type="component" value="Chromosome"/>
</dbReference>
<organism evidence="3 4">
    <name type="scientific">Candidatus Saccharimonas aalborgensis</name>
    <dbReference type="NCBI Taxonomy" id="1332188"/>
    <lineage>
        <taxon>Bacteria</taxon>
        <taxon>Candidatus Saccharimonadota</taxon>
        <taxon>Candidatus Saccharimonadia</taxon>
        <taxon>Candidatus Saccharimonadales</taxon>
        <taxon>Candidatus Saccharimonadaceae</taxon>
        <taxon>Candidatus Saccharimonas</taxon>
    </lineage>
</organism>
<dbReference type="Pfam" id="PF02955">
    <property type="entry name" value="GSH-S_ATP"/>
    <property type="match status" value="1"/>
</dbReference>
<dbReference type="HOGENOM" id="CLU_849128_0_0_0"/>
<dbReference type="PROSITE" id="PS50975">
    <property type="entry name" value="ATP_GRASP"/>
    <property type="match status" value="1"/>
</dbReference>
<dbReference type="GO" id="GO:0005524">
    <property type="term" value="F:ATP binding"/>
    <property type="evidence" value="ECO:0007669"/>
    <property type="project" value="UniProtKB-UniRule"/>
</dbReference>
<dbReference type="AlphaFoldDB" id="R4PMD5"/>
<dbReference type="PANTHER" id="PTHR21621:SF0">
    <property type="entry name" value="BETA-CITRYLGLUTAMATE SYNTHASE B-RELATED"/>
    <property type="match status" value="1"/>
</dbReference>
<feature type="domain" description="ATP-grasp" evidence="2">
    <location>
        <begin position="125"/>
        <end position="321"/>
    </location>
</feature>
<sequence length="327" mass="37083">MKQVPASQNNQPVIGLFREHRDIETFVFKAAHYKQAYHELIDRINELGGYVAILMGQSTYKGNGVFTKHWVQVHDGSGYRFEKRGRIKVDMLYVKDFFDVPEGDRLLQVNTLAFRQLCSDKHAAYQVLEDFHPKSRLVYTVAESKEAFDDIPGTHIVVKTLYGNSGTGVYVGPKNEFSVTKYGKDFPWQVQQYVETERGIPGIATGRHDFRVVLKNGEPVIATVRTPPDGEYKSNIGYGGETCLIDRSNIPEALVQLSRQIDARLSSLGSERFYSADFGLTENGWVLFEVNALPGTLDRARGEEAIYYQETLAAFLVDIAKRERRKQ</sequence>
<keyword evidence="1" id="KW-0547">Nucleotide-binding</keyword>
<accession>R4PMD5</accession>
<evidence type="ECO:0000313" key="4">
    <source>
        <dbReference type="Proteomes" id="UP000013893"/>
    </source>
</evidence>
<dbReference type="KEGG" id="saal:L336_0346"/>
<dbReference type="GO" id="GO:0005737">
    <property type="term" value="C:cytoplasm"/>
    <property type="evidence" value="ECO:0007669"/>
    <property type="project" value="TreeGrafter"/>
</dbReference>
<dbReference type="EMBL" id="CP005957">
    <property type="protein sequence ID" value="AGL62054.1"/>
    <property type="molecule type" value="Genomic_DNA"/>
</dbReference>
<dbReference type="OrthoDB" id="9785415at2"/>
<keyword evidence="4" id="KW-1185">Reference proteome</keyword>
<proteinExistence type="predicted"/>
<dbReference type="InterPro" id="IPR004218">
    <property type="entry name" value="GSHS_ATP-bd"/>
</dbReference>
<dbReference type="Gene3D" id="3.30.470.20">
    <property type="entry name" value="ATP-grasp fold, B domain"/>
    <property type="match status" value="1"/>
</dbReference>
<dbReference type="RefSeq" id="WP_015641504.1">
    <property type="nucleotide sequence ID" value="NC_021219.1"/>
</dbReference>
<evidence type="ECO:0000313" key="3">
    <source>
        <dbReference type="EMBL" id="AGL62054.1"/>
    </source>
</evidence>
<dbReference type="GO" id="GO:0009432">
    <property type="term" value="P:SOS response"/>
    <property type="evidence" value="ECO:0007669"/>
    <property type="project" value="TreeGrafter"/>
</dbReference>
<gene>
    <name evidence="3" type="ORF">L336_0346</name>
</gene>
<dbReference type="SUPFAM" id="SSF56059">
    <property type="entry name" value="Glutathione synthetase ATP-binding domain-like"/>
    <property type="match status" value="1"/>
</dbReference>
<keyword evidence="1" id="KW-0067">ATP-binding</keyword>